<comment type="function">
    <text evidence="1">Involved in peptidolytic degradation of cyclic heptapeptide hepatotoxin microcystin (MC).</text>
</comment>
<feature type="domain" description="Microcystin LR degradation protein MlrC C-terminal" evidence="2">
    <location>
        <begin position="295"/>
        <end position="467"/>
    </location>
</feature>
<dbReference type="EnsemblBacteria" id="ABL72696">
    <property type="protein sequence ID" value="ABL72696"/>
    <property type="gene ID" value="Pden_4633"/>
</dbReference>
<protein>
    <recommendedName>
        <fullName evidence="1">Microcystinase C</fullName>
        <shortName evidence="1">MlrC</shortName>
    </recommendedName>
</protein>
<keyword evidence="1" id="KW-0482">Metalloprotease</keyword>
<name>A1BB02_PARDP</name>
<comment type="similarity">
    <text evidence="1">Belongs to the peptidase M81 family.</text>
</comment>
<dbReference type="InterPro" id="IPR015995">
    <property type="entry name" value="MlrC_N"/>
</dbReference>
<gene>
    <name evidence="4" type="ordered locus">Pden_4633</name>
</gene>
<dbReference type="GeneID" id="93454659"/>
<reference evidence="5" key="1">
    <citation type="submission" date="2006-12" db="EMBL/GenBank/DDBJ databases">
        <title>Complete sequence of plasmid 1 of Paracoccus denitrificans PD1222.</title>
        <authorList>
            <person name="Copeland A."/>
            <person name="Lucas S."/>
            <person name="Lapidus A."/>
            <person name="Barry K."/>
            <person name="Detter J.C."/>
            <person name="Glavina del Rio T."/>
            <person name="Hammon N."/>
            <person name="Israni S."/>
            <person name="Dalin E."/>
            <person name="Tice H."/>
            <person name="Pitluck S."/>
            <person name="Munk A.C."/>
            <person name="Brettin T."/>
            <person name="Bruce D."/>
            <person name="Han C."/>
            <person name="Tapia R."/>
            <person name="Gilna P."/>
            <person name="Schmutz J."/>
            <person name="Larimer F."/>
            <person name="Land M."/>
            <person name="Hauser L."/>
            <person name="Kyrpides N."/>
            <person name="Lykidis A."/>
            <person name="Spiro S."/>
            <person name="Richardson D.J."/>
            <person name="Moir J.W.B."/>
            <person name="Ferguson S.J."/>
            <person name="van Spanning R.J.M."/>
            <person name="Richardson P."/>
        </authorList>
    </citation>
    <scope>NUCLEOTIDE SEQUENCE [LARGE SCALE GENOMIC DNA]</scope>
    <source>
        <strain evidence="5">Pd 1222</strain>
        <plasmid evidence="5">pPD1222</plasmid>
    </source>
</reference>
<sequence length="500" mass="53538">MRFFIAGLATETNSFSPIPSGALAFSLDHVRRVRAGEIAPPKDEMLAVFHELCSTDGHEVVQGIAAGAEPGAPVVRAVYEELRDMILDDLRAAGDVDVVLLALHGAMIAQGYDDCEGDLLARIREIAPRAIIGAQLDPHCSLTEIMVANADLITIMREYPHTDFAERAADLHRHCLRAARGEIRPAAALIDCRMIGFFPTTDGAMKQVVGAFRHSSAEPRIVTAEFAHGFPWGDVPEMGARVLVYADGDLEIAKAEALRLARLVHDRRRELQAAFPDLASSLDRAEGLDGLVVLGDFADNPGGGAPGDSTFVLRELLDRGIADAAIGAFHDPEAARLCADAGPGATIRLRLGGKLGPESGDPVDLVAEIVAVAEDHACTAFGMRVPLGRSAAIRCRGIDILVVSSRSQLYGVDGFTGLGISLRDKRLVVVKSSNHYVASFGPLADHTWHMATPGAMNLDFASIPYRRLDRPVFPLVEDPWPGEDMQAAIRIAKRPAPGGI</sequence>
<dbReference type="OrthoDB" id="9782658at2"/>
<dbReference type="KEGG" id="pde:Pden_4633"/>
<keyword evidence="1" id="KW-0645">Protease</keyword>
<dbReference type="GO" id="GO:0046872">
    <property type="term" value="F:metal ion binding"/>
    <property type="evidence" value="ECO:0007669"/>
    <property type="project" value="UniProtKB-KW"/>
</dbReference>
<keyword evidence="4" id="KW-0614">Plasmid</keyword>
<dbReference type="Pfam" id="PF07364">
    <property type="entry name" value="DUF1485"/>
    <property type="match status" value="1"/>
</dbReference>
<keyword evidence="5" id="KW-1185">Reference proteome</keyword>
<keyword evidence="1" id="KW-0479">Metal-binding</keyword>
<organism evidence="4 5">
    <name type="scientific">Paracoccus denitrificans (strain Pd 1222)</name>
    <dbReference type="NCBI Taxonomy" id="318586"/>
    <lineage>
        <taxon>Bacteria</taxon>
        <taxon>Pseudomonadati</taxon>
        <taxon>Pseudomonadota</taxon>
        <taxon>Alphaproteobacteria</taxon>
        <taxon>Rhodobacterales</taxon>
        <taxon>Paracoccaceae</taxon>
        <taxon>Paracoccus</taxon>
    </lineage>
</organism>
<dbReference type="Pfam" id="PF07171">
    <property type="entry name" value="MlrC_C"/>
    <property type="match status" value="1"/>
</dbReference>
<dbReference type="Proteomes" id="UP000000361">
    <property type="component" value="Chromosome 1"/>
</dbReference>
<dbReference type="InterPro" id="IPR010799">
    <property type="entry name" value="MlrC_C"/>
</dbReference>
<dbReference type="GO" id="GO:0008237">
    <property type="term" value="F:metallopeptidase activity"/>
    <property type="evidence" value="ECO:0007669"/>
    <property type="project" value="UniProtKB-KW"/>
</dbReference>
<dbReference type="InterPro" id="IPR009197">
    <property type="entry name" value="MlrC"/>
</dbReference>
<proteinExistence type="inferred from homology"/>
<dbReference type="GO" id="GO:0006508">
    <property type="term" value="P:proteolysis"/>
    <property type="evidence" value="ECO:0007669"/>
    <property type="project" value="UniProtKB-KW"/>
</dbReference>
<feature type="domain" description="Microcystin LR degradation protein MlrC N-terminal" evidence="3">
    <location>
        <begin position="2"/>
        <end position="285"/>
    </location>
</feature>
<evidence type="ECO:0000313" key="4">
    <source>
        <dbReference type="EMBL" id="ABL72696.1"/>
    </source>
</evidence>
<evidence type="ECO:0000259" key="2">
    <source>
        <dbReference type="Pfam" id="PF07171"/>
    </source>
</evidence>
<evidence type="ECO:0000313" key="5">
    <source>
        <dbReference type="Proteomes" id="UP000000361"/>
    </source>
</evidence>
<dbReference type="RefSeq" id="WP_011750855.1">
    <property type="nucleotide sequence ID" value="NC_008688.1"/>
</dbReference>
<dbReference type="EMBL" id="CP000491">
    <property type="protein sequence ID" value="ABL72696.1"/>
    <property type="molecule type" value="Genomic_DNA"/>
</dbReference>
<dbReference type="PIRSF" id="PIRSF012702">
    <property type="entry name" value="UCP012702"/>
    <property type="match status" value="1"/>
</dbReference>
<accession>A1BB02</accession>
<dbReference type="HOGENOM" id="CLU_028172_1_0_5"/>
<evidence type="ECO:0000259" key="3">
    <source>
        <dbReference type="Pfam" id="PF07364"/>
    </source>
</evidence>
<dbReference type="AlphaFoldDB" id="A1BB02"/>
<keyword evidence="1" id="KW-0378">Hydrolase</keyword>
<comment type="cofactor">
    <cofactor evidence="1">
        <name>Zn(2+)</name>
        <dbReference type="ChEBI" id="CHEBI:29105"/>
    </cofactor>
    <text evidence="1">Binds 1 zinc ion per subunit.</text>
</comment>
<geneLocation type="plasmid" evidence="5">
    <name>pPD1222</name>
</geneLocation>
<dbReference type="eggNOG" id="COG5476">
    <property type="taxonomic scope" value="Bacteria"/>
</dbReference>
<evidence type="ECO:0000256" key="1">
    <source>
        <dbReference type="PIRNR" id="PIRNR012702"/>
    </source>
</evidence>